<proteinExistence type="predicted"/>
<dbReference type="Proteomes" id="UP000279259">
    <property type="component" value="Unassembled WGS sequence"/>
</dbReference>
<protein>
    <submittedName>
        <fullName evidence="2">Uncharacterized protein</fullName>
    </submittedName>
</protein>
<feature type="compositionally biased region" description="Polar residues" evidence="1">
    <location>
        <begin position="499"/>
        <end position="512"/>
    </location>
</feature>
<dbReference type="EMBL" id="RSCD01000014">
    <property type="protein sequence ID" value="RSH89203.1"/>
    <property type="molecule type" value="Genomic_DNA"/>
</dbReference>
<dbReference type="STRING" id="1890683.A0A427YDR8"/>
<feature type="compositionally biased region" description="Polar residues" evidence="1">
    <location>
        <begin position="157"/>
        <end position="177"/>
    </location>
</feature>
<feature type="region of interest" description="Disordered" evidence="1">
    <location>
        <begin position="326"/>
        <end position="347"/>
    </location>
</feature>
<dbReference type="OrthoDB" id="2574029at2759"/>
<feature type="compositionally biased region" description="Low complexity" evidence="1">
    <location>
        <begin position="242"/>
        <end position="286"/>
    </location>
</feature>
<keyword evidence="3" id="KW-1185">Reference proteome</keyword>
<sequence>MSLSQSLQSFWQDFLASCPNEGKLSQLAVRFDGLGNTVKEQTAHGGLTPQERRQAETVSHNVLVLASAIQRLSKGADEELNRLSEKVAILKLNTPRGNKRPAHDSAADGEAKVSRWSNRRRETEICLTQGYKNEGADPIRLWFLHHLADPYPTPLQKRNLSTTTSIPVPASKPTSRTGVAAPAEEKDPEIIKEVEGVQKYLRKEEEGRVGEWVYQLAELAKKAQAPSDDTVDNIDDEQDAGDASPPLIASSDASPSSTSTSDRSDLLLQTPHSSSSSHSSSLDSSSPPVPARQIIHPPPGDTAYNHRTLSTTSSFSSLSASSAVVRATPRSTSTNSNTSSTSNTSGISSVSAASVALGSITDAASLGANLRRRTSSVRSTAEGEIEYLADAPTDGNFSFTPFSFFPSPASTTSASHTYAMNHEYATMPGYQPVYYVPSNAAHVNFKDELHPGIKRPADADSLATGSRSKDAKYQQHTPSGDEHAPWVFNHPLGPPTGFSLGTHSPSVSTPSKRATRPDSHPVNHFAQDGASPFAIPEYPLAYSAAMWSTIADLPLLPHMVAIGAVGGNVDDGADAARESKGWALPNQHDFELSFPDWA</sequence>
<gene>
    <name evidence="2" type="ORF">EHS25_002315</name>
</gene>
<accession>A0A427YDR8</accession>
<feature type="compositionally biased region" description="Basic and acidic residues" evidence="1">
    <location>
        <begin position="467"/>
        <end position="484"/>
    </location>
</feature>
<feature type="compositionally biased region" description="Acidic residues" evidence="1">
    <location>
        <begin position="229"/>
        <end position="240"/>
    </location>
</feature>
<feature type="compositionally biased region" description="Low complexity" evidence="1">
    <location>
        <begin position="331"/>
        <end position="347"/>
    </location>
</feature>
<evidence type="ECO:0000313" key="2">
    <source>
        <dbReference type="EMBL" id="RSH89203.1"/>
    </source>
</evidence>
<evidence type="ECO:0000313" key="3">
    <source>
        <dbReference type="Proteomes" id="UP000279259"/>
    </source>
</evidence>
<dbReference type="AlphaFoldDB" id="A0A427YDR8"/>
<organism evidence="2 3">
    <name type="scientific">Saitozyma podzolica</name>
    <dbReference type="NCBI Taxonomy" id="1890683"/>
    <lineage>
        <taxon>Eukaryota</taxon>
        <taxon>Fungi</taxon>
        <taxon>Dikarya</taxon>
        <taxon>Basidiomycota</taxon>
        <taxon>Agaricomycotina</taxon>
        <taxon>Tremellomycetes</taxon>
        <taxon>Tremellales</taxon>
        <taxon>Trimorphomycetaceae</taxon>
        <taxon>Saitozyma</taxon>
    </lineage>
</organism>
<feature type="region of interest" description="Disordered" evidence="1">
    <location>
        <begin position="157"/>
        <end position="185"/>
    </location>
</feature>
<name>A0A427YDR8_9TREE</name>
<feature type="region of interest" description="Disordered" evidence="1">
    <location>
        <begin position="222"/>
        <end position="308"/>
    </location>
</feature>
<feature type="region of interest" description="Disordered" evidence="1">
    <location>
        <begin position="94"/>
        <end position="115"/>
    </location>
</feature>
<feature type="compositionally biased region" description="Basic and acidic residues" evidence="1">
    <location>
        <begin position="101"/>
        <end position="115"/>
    </location>
</feature>
<evidence type="ECO:0000256" key="1">
    <source>
        <dbReference type="SAM" id="MobiDB-lite"/>
    </source>
</evidence>
<reference evidence="2 3" key="1">
    <citation type="submission" date="2018-11" db="EMBL/GenBank/DDBJ databases">
        <title>Genome sequence of Saitozyma podzolica DSM 27192.</title>
        <authorList>
            <person name="Aliyu H."/>
            <person name="Gorte O."/>
            <person name="Ochsenreither K."/>
        </authorList>
    </citation>
    <scope>NUCLEOTIDE SEQUENCE [LARGE SCALE GENOMIC DNA]</scope>
    <source>
        <strain evidence="2 3">DSM 27192</strain>
    </source>
</reference>
<comment type="caution">
    <text evidence="2">The sequence shown here is derived from an EMBL/GenBank/DDBJ whole genome shotgun (WGS) entry which is preliminary data.</text>
</comment>
<feature type="region of interest" description="Disordered" evidence="1">
    <location>
        <begin position="451"/>
        <end position="528"/>
    </location>
</feature>